<proteinExistence type="predicted"/>
<dbReference type="EMBL" id="CAFBMQ010000042">
    <property type="protein sequence ID" value="CAB4904128.1"/>
    <property type="molecule type" value="Genomic_DNA"/>
</dbReference>
<dbReference type="AlphaFoldDB" id="A0A6J7GC57"/>
<reference evidence="1" key="1">
    <citation type="submission" date="2020-05" db="EMBL/GenBank/DDBJ databases">
        <authorList>
            <person name="Chiriac C."/>
            <person name="Salcher M."/>
            <person name="Ghai R."/>
            <person name="Kavagutti S V."/>
        </authorList>
    </citation>
    <scope>NUCLEOTIDE SEQUENCE</scope>
</reference>
<evidence type="ECO:0000313" key="1">
    <source>
        <dbReference type="EMBL" id="CAB4904128.1"/>
    </source>
</evidence>
<organism evidence="1">
    <name type="scientific">freshwater metagenome</name>
    <dbReference type="NCBI Taxonomy" id="449393"/>
    <lineage>
        <taxon>unclassified sequences</taxon>
        <taxon>metagenomes</taxon>
        <taxon>ecological metagenomes</taxon>
    </lineage>
</organism>
<protein>
    <submittedName>
        <fullName evidence="1">Unannotated protein</fullName>
    </submittedName>
</protein>
<accession>A0A6J7GC57</accession>
<gene>
    <name evidence="1" type="ORF">UFOPK3609_00439</name>
</gene>
<name>A0A6J7GC57_9ZZZZ</name>
<sequence length="119" mass="11966">MGCVWGAVSPQAWEPVGHLDGATVDAPGVVTITGWVWDADTGAGASPFNLYVDGRLVPGVTASVNRPDLAAALPPEAGTAHGFAPTLSVGPGRHSVCSYAVNTGIGSANPFLGCFYVTA</sequence>